<dbReference type="Pfam" id="PF00485">
    <property type="entry name" value="PRK"/>
    <property type="match status" value="1"/>
</dbReference>
<name>A0A4Z1T8B4_GIAMU</name>
<dbReference type="Proteomes" id="UP000315496">
    <property type="component" value="Chromosome 1"/>
</dbReference>
<dbReference type="VEuPathDB" id="GiardiaDB:GMRT_11373"/>
<keyword evidence="2" id="KW-0418">Kinase</keyword>
<dbReference type="InterPro" id="IPR027417">
    <property type="entry name" value="P-loop_NTPase"/>
</dbReference>
<evidence type="ECO:0000259" key="1">
    <source>
        <dbReference type="Pfam" id="PF00485"/>
    </source>
</evidence>
<dbReference type="InterPro" id="IPR006083">
    <property type="entry name" value="PRK/URK"/>
</dbReference>
<gene>
    <name evidence="2" type="ORF">GMRT_11373</name>
</gene>
<accession>A0A4Z1T8B4</accession>
<keyword evidence="2" id="KW-0808">Transferase</keyword>
<evidence type="ECO:0000313" key="2">
    <source>
        <dbReference type="EMBL" id="TNJ30363.1"/>
    </source>
</evidence>
<evidence type="ECO:0000313" key="3">
    <source>
        <dbReference type="Proteomes" id="UP000315496"/>
    </source>
</evidence>
<dbReference type="EMBL" id="VDLU01000001">
    <property type="protein sequence ID" value="TNJ30363.1"/>
    <property type="molecule type" value="Genomic_DNA"/>
</dbReference>
<protein>
    <submittedName>
        <fullName evidence="2">Uridine kinase</fullName>
    </submittedName>
</protein>
<dbReference type="Gene3D" id="3.40.50.300">
    <property type="entry name" value="P-loop containing nucleotide triphosphate hydrolases"/>
    <property type="match status" value="1"/>
</dbReference>
<keyword evidence="3" id="KW-1185">Reference proteome</keyword>
<dbReference type="GO" id="GO:0016301">
    <property type="term" value="F:kinase activity"/>
    <property type="evidence" value="ECO:0007669"/>
    <property type="project" value="UniProtKB-KW"/>
</dbReference>
<dbReference type="CDD" id="cd02028">
    <property type="entry name" value="UMPK_like"/>
    <property type="match status" value="1"/>
</dbReference>
<dbReference type="SUPFAM" id="SSF52540">
    <property type="entry name" value="P-loop containing nucleoside triphosphate hydrolases"/>
    <property type="match status" value="1"/>
</dbReference>
<dbReference type="GO" id="GO:0005524">
    <property type="term" value="F:ATP binding"/>
    <property type="evidence" value="ECO:0007669"/>
    <property type="project" value="InterPro"/>
</dbReference>
<dbReference type="AlphaFoldDB" id="A0A4Z1T8B4"/>
<dbReference type="SUPFAM" id="SSF55186">
    <property type="entry name" value="ThrRS/AlaRS common domain"/>
    <property type="match status" value="1"/>
</dbReference>
<dbReference type="PANTHER" id="PTHR10285">
    <property type="entry name" value="URIDINE KINASE"/>
    <property type="match status" value="1"/>
</dbReference>
<dbReference type="InterPro" id="IPR018163">
    <property type="entry name" value="Thr/Ala-tRNA-synth_IIc_edit"/>
</dbReference>
<organism evidence="2 3">
    <name type="scientific">Giardia muris</name>
    <dbReference type="NCBI Taxonomy" id="5742"/>
    <lineage>
        <taxon>Eukaryota</taxon>
        <taxon>Metamonada</taxon>
        <taxon>Diplomonadida</taxon>
        <taxon>Hexamitidae</taxon>
        <taxon>Giardiinae</taxon>
        <taxon>Giardia</taxon>
    </lineage>
</organism>
<sequence length="579" mass="65075">MLSLEELAGYKSVFDSVGTPQITITYVPGGQRAMMDVGITVGQALRVFDSSIEAIAALVNNEILSLNERLDISSTLEPIPFSGTYAQQIFRDTFTVVLQAAAVTLFRGQALECSYILHGVRYFRFTDMALVEDDVVALRTLLQKLIAANAKITRHVVSYADALQSLKEINHRGSYALLGSMNIPRVPMACVSCKELGVDFKTLWISTLAASTGIISTSLWTIELHDSGVLARLSDDFSTIPPPKLKLEKLLSPLMLSYKDWSAAHRVPNVAALNEIVTSKNHIREFINTCEFRHEMQISEIAKLIPEGVRCIFIAGPSSSSKTTFSNRLAVHLRTRSFEPIRISLDDYYQSPDKVPRLEEEPDKPDFEHLEALDLERIAADLSGLLKGDEVTVAHYDFAKQKSGDGPKIRLPPQGVLVIEGIHALNDRITNTVPESQRCRIFIQPIGSLIWDELRLFESVDNRLIRRMCRDYVFRGRSAEETLEFWPSVRAGEERWILSNQTRCEIYFNSSVLYELFILKVFAVPLLKTVPQSSKNFPAARRLLGLLEPFLPIPVELAPEISLCREFLPSGSIFEDFFF</sequence>
<proteinExistence type="predicted"/>
<feature type="domain" description="Phosphoribulokinase/uridine kinase" evidence="1">
    <location>
        <begin position="312"/>
        <end position="497"/>
    </location>
</feature>
<dbReference type="OrthoDB" id="10257085at2759"/>
<dbReference type="Gene3D" id="3.30.980.10">
    <property type="entry name" value="Threonyl-trna Synthetase, Chain A, domain 2"/>
    <property type="match status" value="1"/>
</dbReference>
<reference evidence="2 3" key="1">
    <citation type="submission" date="2019-05" db="EMBL/GenBank/DDBJ databases">
        <title>The compact genome of Giardia muris reveals important steps in the evolution of intestinal protozoan parasites.</title>
        <authorList>
            <person name="Xu F."/>
            <person name="Jimenez-Gonzalez A."/>
            <person name="Einarsson E."/>
            <person name="Astvaldsson A."/>
            <person name="Peirasmaki D."/>
            <person name="Eckmann L."/>
            <person name="Andersson J.O."/>
            <person name="Svard S.G."/>
            <person name="Jerlstrom-Hultqvist J."/>
        </authorList>
    </citation>
    <scope>NUCLEOTIDE SEQUENCE [LARGE SCALE GENOMIC DNA]</scope>
    <source>
        <strain evidence="2 3">Roberts-Thomson</strain>
    </source>
</reference>
<comment type="caution">
    <text evidence="2">The sequence shown here is derived from an EMBL/GenBank/DDBJ whole genome shotgun (WGS) entry which is preliminary data.</text>
</comment>